<dbReference type="InterPro" id="IPR043502">
    <property type="entry name" value="DNA/RNA_pol_sf"/>
</dbReference>
<keyword evidence="1" id="KW-0227">DNA damage</keyword>
<accession>A0A8I0EW62</accession>
<dbReference type="InterPro" id="IPR001126">
    <property type="entry name" value="UmuC"/>
</dbReference>
<reference evidence="3" key="1">
    <citation type="submission" date="2020-09" db="EMBL/GenBank/DDBJ databases">
        <title>Novel species in genus Aeromicrobium.</title>
        <authorList>
            <person name="Zhang G."/>
        </authorList>
    </citation>
    <scope>NUCLEOTIDE SEQUENCE</scope>
    <source>
        <strain evidence="3">Zg-636</strain>
    </source>
</reference>
<gene>
    <name evidence="3" type="ORF">IBG24_10330</name>
</gene>
<dbReference type="PANTHER" id="PTHR35369">
    <property type="entry name" value="BLR3025 PROTEIN-RELATED"/>
    <property type="match status" value="1"/>
</dbReference>
<dbReference type="EMBL" id="JACTVM010000002">
    <property type="protein sequence ID" value="MBC9226713.1"/>
    <property type="molecule type" value="Genomic_DNA"/>
</dbReference>
<organism evidence="3 4">
    <name type="scientific">Aeromicrobium senzhongii</name>
    <dbReference type="NCBI Taxonomy" id="2663859"/>
    <lineage>
        <taxon>Bacteria</taxon>
        <taxon>Bacillati</taxon>
        <taxon>Actinomycetota</taxon>
        <taxon>Actinomycetes</taxon>
        <taxon>Propionibacteriales</taxon>
        <taxon>Nocardioidaceae</taxon>
        <taxon>Aeromicrobium</taxon>
    </lineage>
</organism>
<comment type="caution">
    <text evidence="3">The sequence shown here is derived from an EMBL/GenBank/DDBJ whole genome shotgun (WGS) entry which is preliminary data.</text>
</comment>
<dbReference type="InterPro" id="IPR050356">
    <property type="entry name" value="SulA_CellDiv_inhibitor"/>
</dbReference>
<protein>
    <submittedName>
        <fullName evidence="3">DNA polymerase Y family protein</fullName>
    </submittedName>
</protein>
<evidence type="ECO:0000259" key="2">
    <source>
        <dbReference type="PROSITE" id="PS50173"/>
    </source>
</evidence>
<dbReference type="RefSeq" id="WP_187769475.1">
    <property type="nucleotide sequence ID" value="NZ_JACTVM010000002.1"/>
</dbReference>
<name>A0A8I0EW62_9ACTN</name>
<dbReference type="AlphaFoldDB" id="A0A8I0EW62"/>
<dbReference type="PANTHER" id="PTHR35369:SF2">
    <property type="entry name" value="BLR3025 PROTEIN"/>
    <property type="match status" value="1"/>
</dbReference>
<feature type="domain" description="UmuC" evidence="2">
    <location>
        <begin position="18"/>
        <end position="115"/>
    </location>
</feature>
<dbReference type="GO" id="GO:0006281">
    <property type="term" value="P:DNA repair"/>
    <property type="evidence" value="ECO:0007669"/>
    <property type="project" value="InterPro"/>
</dbReference>
<proteinExistence type="predicted"/>
<dbReference type="PROSITE" id="PS50173">
    <property type="entry name" value="UMUC"/>
    <property type="match status" value="1"/>
</dbReference>
<dbReference type="CDD" id="cd03468">
    <property type="entry name" value="PolY_like"/>
    <property type="match status" value="1"/>
</dbReference>
<evidence type="ECO:0000313" key="4">
    <source>
        <dbReference type="Proteomes" id="UP000620591"/>
    </source>
</evidence>
<evidence type="ECO:0000313" key="3">
    <source>
        <dbReference type="EMBL" id="MBC9226713.1"/>
    </source>
</evidence>
<dbReference type="Proteomes" id="UP000620591">
    <property type="component" value="Unassembled WGS sequence"/>
</dbReference>
<dbReference type="Gene3D" id="3.40.1170.60">
    <property type="match status" value="1"/>
</dbReference>
<sequence>MRTMVAWVPDWPALVRQAEHAEANRGGSTADAEALAVLDKGVVLACTPAARAQGVRRGMRRRDAQSRCPDLVVCDHRPEVDARTFEQVLTTLEELSPGVAPLRPGLCALSVPERYYGGEAEAAAVMAEQLVGLGVWDVRFGIADGVFVAELAARQAPAQDCLIVAPGGNADFLRELPVEVLEVPTPADATTPGLDLVTVLRRLGIRRVGEFAALPAADVVARFGAHGALLHRWAQGEEVRPISRRTPPPELVVTVAFEPALERSEAVVFSARQSVESFVRGLDRAGLVCSTLRIEVDAEVAGEPRVSSRVWRHPRWFGSGDVLDRLRWQLSADPPGGPVVAVRCVPVEVEPLGDHAESLFGGGPDDQVERSVARVQALVGPEGVRTVGVQGGRAPADRRLSAPWGERPVVQRPVDRPWPGSVPAPAPATVFTEPAPAQVVGAEGLPVSVSGRGGLSGRPARFRAAADLAWQPVAAWAGPWPVDEHWWDEAAARRVARFQVVGVDGSAWLMVVENGRWWTEARYD</sequence>
<dbReference type="SUPFAM" id="SSF56672">
    <property type="entry name" value="DNA/RNA polymerases"/>
    <property type="match status" value="1"/>
</dbReference>
<evidence type="ECO:0000256" key="1">
    <source>
        <dbReference type="ARBA" id="ARBA00022763"/>
    </source>
</evidence>
<dbReference type="Pfam" id="PF00817">
    <property type="entry name" value="IMS"/>
    <property type="match status" value="1"/>
</dbReference>